<evidence type="ECO:0000256" key="12">
    <source>
        <dbReference type="ARBA" id="ARBA00022771"/>
    </source>
</evidence>
<dbReference type="PANTHER" id="PTHR12271">
    <property type="entry name" value="POLY A POLYMERASE CID PAP -RELATED"/>
    <property type="match status" value="1"/>
</dbReference>
<dbReference type="InterPro" id="IPR002058">
    <property type="entry name" value="PAP_assoc"/>
</dbReference>
<dbReference type="InterPro" id="IPR001878">
    <property type="entry name" value="Znf_CCHC"/>
</dbReference>
<reference evidence="20 21" key="1">
    <citation type="submission" date="2018-07" db="EMBL/GenBank/DDBJ databases">
        <title>A high quality draft genome assembly of the barn swallow (H. rustica rustica).</title>
        <authorList>
            <person name="Formenti G."/>
            <person name="Chiara M."/>
            <person name="Poveda L."/>
            <person name="Francoijs K.-J."/>
            <person name="Bonisoli-Alquati A."/>
            <person name="Canova L."/>
            <person name="Gianfranceschi L."/>
            <person name="Horner D.S."/>
            <person name="Saino N."/>
        </authorList>
    </citation>
    <scope>NUCLEOTIDE SEQUENCE [LARGE SCALE GENOMIC DNA]</scope>
    <source>
        <strain evidence="20">Chelidonia</strain>
        <tissue evidence="20">Blood</tissue>
    </source>
</reference>
<dbReference type="Gene3D" id="3.30.460.10">
    <property type="entry name" value="Beta Polymerase, domain 2"/>
    <property type="match status" value="2"/>
</dbReference>
<comment type="subcellular location">
    <subcellularLocation>
        <location evidence="3">Cytoplasm</location>
    </subcellularLocation>
</comment>
<organism evidence="20 21">
    <name type="scientific">Hirundo rustica rustica</name>
    <dbReference type="NCBI Taxonomy" id="333673"/>
    <lineage>
        <taxon>Eukaryota</taxon>
        <taxon>Metazoa</taxon>
        <taxon>Chordata</taxon>
        <taxon>Craniata</taxon>
        <taxon>Vertebrata</taxon>
        <taxon>Euteleostomi</taxon>
        <taxon>Archelosauria</taxon>
        <taxon>Archosauria</taxon>
        <taxon>Dinosauria</taxon>
        <taxon>Saurischia</taxon>
        <taxon>Theropoda</taxon>
        <taxon>Coelurosauria</taxon>
        <taxon>Aves</taxon>
        <taxon>Neognathae</taxon>
        <taxon>Neoaves</taxon>
        <taxon>Telluraves</taxon>
        <taxon>Australaves</taxon>
        <taxon>Passeriformes</taxon>
        <taxon>Sylvioidea</taxon>
        <taxon>Hirundinidae</taxon>
        <taxon>Hirundo</taxon>
    </lineage>
</organism>
<keyword evidence="7" id="KW-0597">Phosphoprotein</keyword>
<feature type="compositionally biased region" description="Basic residues" evidence="18">
    <location>
        <begin position="597"/>
        <end position="607"/>
    </location>
</feature>
<evidence type="ECO:0000256" key="13">
    <source>
        <dbReference type="ARBA" id="ARBA00022833"/>
    </source>
</evidence>
<feature type="compositionally biased region" description="Basic and acidic residues" evidence="18">
    <location>
        <begin position="39"/>
        <end position="49"/>
    </location>
</feature>
<evidence type="ECO:0000256" key="15">
    <source>
        <dbReference type="ARBA" id="ARBA00023211"/>
    </source>
</evidence>
<dbReference type="EMBL" id="QRBI01000117">
    <property type="protein sequence ID" value="RMC08685.1"/>
    <property type="molecule type" value="Genomic_DNA"/>
</dbReference>
<comment type="catalytic activity">
    <reaction evidence="16">
        <text>RNA(n) + UTP = RNA(n)-3'-uridine ribonucleotide + diphosphate</text>
        <dbReference type="Rhea" id="RHEA:14785"/>
        <dbReference type="Rhea" id="RHEA-COMP:14527"/>
        <dbReference type="Rhea" id="RHEA-COMP:17348"/>
        <dbReference type="ChEBI" id="CHEBI:33019"/>
        <dbReference type="ChEBI" id="CHEBI:46398"/>
        <dbReference type="ChEBI" id="CHEBI:140395"/>
        <dbReference type="ChEBI" id="CHEBI:173116"/>
        <dbReference type="EC" id="2.7.7.52"/>
    </reaction>
</comment>
<evidence type="ECO:0000256" key="1">
    <source>
        <dbReference type="ARBA" id="ARBA00001936"/>
    </source>
</evidence>
<dbReference type="GO" id="GO:0050265">
    <property type="term" value="F:RNA uridylyltransferase activity"/>
    <property type="evidence" value="ECO:0007669"/>
    <property type="project" value="UniProtKB-EC"/>
</dbReference>
<keyword evidence="11" id="KW-0677">Repeat</keyword>
<evidence type="ECO:0000256" key="5">
    <source>
        <dbReference type="ARBA" id="ARBA00012472"/>
    </source>
</evidence>
<dbReference type="Pfam" id="PF19088">
    <property type="entry name" value="TUTase"/>
    <property type="match status" value="1"/>
</dbReference>
<evidence type="ECO:0000256" key="10">
    <source>
        <dbReference type="ARBA" id="ARBA00022723"/>
    </source>
</evidence>
<evidence type="ECO:0000256" key="17">
    <source>
        <dbReference type="PROSITE-ProRule" id="PRU00047"/>
    </source>
</evidence>
<dbReference type="GO" id="GO:1990817">
    <property type="term" value="F:poly(A) RNA polymerase activity"/>
    <property type="evidence" value="ECO:0007669"/>
    <property type="project" value="UniProtKB-EC"/>
</dbReference>
<evidence type="ECO:0000256" key="18">
    <source>
        <dbReference type="SAM" id="MobiDB-lite"/>
    </source>
</evidence>
<keyword evidence="14" id="KW-0460">Magnesium</keyword>
<dbReference type="PANTHER" id="PTHR12271:SF49">
    <property type="entry name" value="TERMINAL URIDYLYLTRANSFERASE 4"/>
    <property type="match status" value="1"/>
</dbReference>
<dbReference type="InterPro" id="IPR036875">
    <property type="entry name" value="Znf_CCHC_sf"/>
</dbReference>
<keyword evidence="21" id="KW-1185">Reference proteome</keyword>
<dbReference type="OrthoDB" id="419694at2759"/>
<keyword evidence="10" id="KW-0479">Metal-binding</keyword>
<dbReference type="Pfam" id="PF03828">
    <property type="entry name" value="PAP_assoc"/>
    <property type="match status" value="2"/>
</dbReference>
<evidence type="ECO:0000256" key="6">
    <source>
        <dbReference type="ARBA" id="ARBA00022490"/>
    </source>
</evidence>
<evidence type="ECO:0000256" key="3">
    <source>
        <dbReference type="ARBA" id="ARBA00004496"/>
    </source>
</evidence>
<dbReference type="AlphaFoldDB" id="A0A3M0K6C1"/>
<keyword evidence="6" id="KW-0963">Cytoplasm</keyword>
<dbReference type="FunFam" id="1.10.1410.10:FF:000002">
    <property type="entry name" value="terminal uridylyltransferase 4 isoform X1"/>
    <property type="match status" value="1"/>
</dbReference>
<dbReference type="CDD" id="cd05402">
    <property type="entry name" value="NT_PAP_TUTase"/>
    <property type="match status" value="2"/>
</dbReference>
<dbReference type="InterPro" id="IPR045100">
    <property type="entry name" value="TUT4/7_NTP_transf"/>
</dbReference>
<feature type="compositionally biased region" description="Basic and acidic residues" evidence="18">
    <location>
        <begin position="67"/>
        <end position="76"/>
    </location>
</feature>
<evidence type="ECO:0000256" key="7">
    <source>
        <dbReference type="ARBA" id="ARBA00022553"/>
    </source>
</evidence>
<evidence type="ECO:0000313" key="21">
    <source>
        <dbReference type="Proteomes" id="UP000269221"/>
    </source>
</evidence>
<proteinExistence type="inferred from homology"/>
<gene>
    <name evidence="20" type="ORF">DUI87_14933</name>
</gene>
<comment type="cofactor">
    <cofactor evidence="2">
        <name>Mg(2+)</name>
        <dbReference type="ChEBI" id="CHEBI:18420"/>
    </cofactor>
</comment>
<dbReference type="PROSITE" id="PS50158">
    <property type="entry name" value="ZF_CCHC"/>
    <property type="match status" value="2"/>
</dbReference>
<feature type="domain" description="CCHC-type" evidence="19">
    <location>
        <begin position="1087"/>
        <end position="1103"/>
    </location>
</feature>
<keyword evidence="8" id="KW-0808">Transferase</keyword>
<dbReference type="FunFam" id="1.10.1410.10:FF:000004">
    <property type="entry name" value="terminal uridylyltransferase 4 isoform X2"/>
    <property type="match status" value="1"/>
</dbReference>
<evidence type="ECO:0000256" key="14">
    <source>
        <dbReference type="ARBA" id="ARBA00022842"/>
    </source>
</evidence>
<dbReference type="InterPro" id="IPR043519">
    <property type="entry name" value="NT_sf"/>
</dbReference>
<dbReference type="Gene3D" id="4.10.60.10">
    <property type="entry name" value="Zinc finger, CCHC-type"/>
    <property type="match status" value="1"/>
</dbReference>
<evidence type="ECO:0000313" key="20">
    <source>
        <dbReference type="EMBL" id="RMC08685.1"/>
    </source>
</evidence>
<feature type="region of interest" description="Disordered" evidence="18">
    <location>
        <begin position="588"/>
        <end position="608"/>
    </location>
</feature>
<accession>A0A3M0K6C1</accession>
<keyword evidence="12 17" id="KW-0863">Zinc-finger</keyword>
<evidence type="ECO:0000256" key="4">
    <source>
        <dbReference type="ARBA" id="ARBA00008593"/>
    </source>
</evidence>
<dbReference type="InterPro" id="IPR054708">
    <property type="entry name" value="MTPAP-like_central"/>
</dbReference>
<sequence>MEEAKSSKNGNHDPRKSVRLVCEEGKAVKVTINQNYKHNRNDKSVKDVGRSSPSGNSSRKSKQNDVCSEKQGENKSCKVNSCIPGTKDLGSNVQDRSHGKAKKFSNLSSAMENLKQTKTQPVGESAPGSHVSGNGVSMESLTATQKGKLVLENPVGVHTLKTSVDQAGDPAKTAADQRKMEHKPDDFSKIKNSESTKEHTLEADYLENAGIIDESNLTVEQQLGLKQAEERLERDYISRLEKEKQEENELRALPPPSSAQLAALSFTLIEAANEQGISDEDFRIRQEIVNEMEKIIQQPLPDCSLRMYGSCLTRFAFKTSDVNIDIKFPPKMSQPDVLIQVLEILKNSAVYSDVESDFHAKVPVVFCKDVKSGLTCKVSARNDVACLTTDLLAALGKLEPVLIPLVLAFRYWARIEGFDSKRPDDHQLKGVEDEEFVRWEYKPPTNGAAKNSVGAESKAKVEQQKGGGKKAASSEVDNQSNAKEKHGISLLAFKTPHQVSLGQLWLELLKFYTLEFALEEYVISIRVQELLTRENKNWPKRRIAIEDPFALKRNVARSLNSQMVFEYILERFRTAYKYFACPQSKDGIKSKTDTKKKEKGKMSNKKSARSEEPVANCCLPQGENVVDTEVIGRGCNIPENEVECNKEVEAVAKRCNSQNVDSLLLSTLDSSYDEDKEALSPISNECCELKEKSPKERDDLETSVCLTEDELSPPLSEQQNREQILASLERFIRKEYNDKARLCLFGSSKNGFGFRDSDLDICMTLEGHENAEKLNCKEIIEGLAKVLKKHPGLRNILPITTAKVPIVKFEHRRSGLEGDISLYNTLAQHNTRMLATYAAIDPRVQYLGYTMKVFAKRCDIGDASRGSLSSYAYILMVLYFLQQRNPPVIPVLQEIFDGKQIPQRMVDGWNAFFFDDMEELKKRLPALGKNTESLGELWLGLLRFYTEEFDFKEYVISIRQKKLLTTFEKQWTSKCIAIEDPFDLNHNLGAGVSRKMTNFIMKAFINGRKLFGTPFYPAVGREAEYFFDSKVLTDGELAPNDRCCRVCGKIGHYMKDCPKRRRLKKKENEKDDEKEVKEEDRETREKRCFICGDVGHVRRDCPEFKQTRQRNNSVPGTQLVRSMVNSQLVAVGQQQVERPLRTRQSSECKLVENGKEDIGGVKRGADRQPGV</sequence>
<evidence type="ECO:0000256" key="11">
    <source>
        <dbReference type="ARBA" id="ARBA00022737"/>
    </source>
</evidence>
<dbReference type="Pfam" id="PF22600">
    <property type="entry name" value="MTPAP-like_central"/>
    <property type="match status" value="1"/>
</dbReference>
<dbReference type="Proteomes" id="UP000269221">
    <property type="component" value="Unassembled WGS sequence"/>
</dbReference>
<dbReference type="GO" id="GO:0005829">
    <property type="term" value="C:cytosol"/>
    <property type="evidence" value="ECO:0007669"/>
    <property type="project" value="UniProtKB-ARBA"/>
</dbReference>
<dbReference type="SMART" id="SM00343">
    <property type="entry name" value="ZnF_C2HC"/>
    <property type="match status" value="2"/>
</dbReference>
<keyword evidence="9" id="KW-0548">Nucleotidyltransferase</keyword>
<dbReference type="GO" id="GO:0061157">
    <property type="term" value="P:mRNA destabilization"/>
    <property type="evidence" value="ECO:0007669"/>
    <property type="project" value="UniProtKB-ARBA"/>
</dbReference>
<feature type="region of interest" description="Disordered" evidence="18">
    <location>
        <begin position="447"/>
        <end position="480"/>
    </location>
</feature>
<feature type="region of interest" description="Disordered" evidence="18">
    <location>
        <begin position="167"/>
        <end position="190"/>
    </location>
</feature>
<keyword evidence="15" id="KW-0464">Manganese</keyword>
<dbReference type="GO" id="GO:0008270">
    <property type="term" value="F:zinc ion binding"/>
    <property type="evidence" value="ECO:0007669"/>
    <property type="project" value="UniProtKB-KW"/>
</dbReference>
<feature type="domain" description="CCHC-type" evidence="19">
    <location>
        <begin position="1044"/>
        <end position="1059"/>
    </location>
</feature>
<feature type="region of interest" description="Disordered" evidence="18">
    <location>
        <begin position="1138"/>
        <end position="1171"/>
    </location>
</feature>
<dbReference type="Gene3D" id="1.10.1410.10">
    <property type="match status" value="2"/>
</dbReference>
<dbReference type="Pfam" id="PF00098">
    <property type="entry name" value="zf-CCHC"/>
    <property type="match status" value="2"/>
</dbReference>
<evidence type="ECO:0000256" key="8">
    <source>
        <dbReference type="ARBA" id="ARBA00022679"/>
    </source>
</evidence>
<dbReference type="STRING" id="333673.A0A3M0K6C1"/>
<dbReference type="FunFam" id="3.30.460.10:FF:000005">
    <property type="entry name" value="terminal uridylyltransferase 4 isoform X1"/>
    <property type="match status" value="1"/>
</dbReference>
<dbReference type="SUPFAM" id="SSF57756">
    <property type="entry name" value="Retrovirus zinc finger-like domains"/>
    <property type="match status" value="1"/>
</dbReference>
<keyword evidence="13" id="KW-0862">Zinc</keyword>
<dbReference type="GO" id="GO:0031123">
    <property type="term" value="P:RNA 3'-end processing"/>
    <property type="evidence" value="ECO:0007669"/>
    <property type="project" value="TreeGrafter"/>
</dbReference>
<comment type="cofactor">
    <cofactor evidence="1">
        <name>Mn(2+)</name>
        <dbReference type="ChEBI" id="CHEBI:29035"/>
    </cofactor>
</comment>
<comment type="similarity">
    <text evidence="4">Belongs to the DNA polymerase type-B-like family.</text>
</comment>
<comment type="caution">
    <text evidence="20">The sequence shown here is derived from an EMBL/GenBank/DDBJ whole genome shotgun (WGS) entry which is preliminary data.</text>
</comment>
<evidence type="ECO:0000259" key="19">
    <source>
        <dbReference type="PROSITE" id="PS50158"/>
    </source>
</evidence>
<evidence type="ECO:0000256" key="16">
    <source>
        <dbReference type="ARBA" id="ARBA00049105"/>
    </source>
</evidence>
<name>A0A3M0K6C1_HIRRU</name>
<protein>
    <recommendedName>
        <fullName evidence="5">RNA uridylyltransferase</fullName>
        <ecNumber evidence="5">2.7.7.52</ecNumber>
    </recommendedName>
</protein>
<feature type="region of interest" description="Disordered" evidence="18">
    <location>
        <begin position="31"/>
        <end position="136"/>
    </location>
</feature>
<dbReference type="GO" id="GO:0003676">
    <property type="term" value="F:nucleic acid binding"/>
    <property type="evidence" value="ECO:0007669"/>
    <property type="project" value="InterPro"/>
</dbReference>
<feature type="compositionally biased region" description="Basic and acidic residues" evidence="18">
    <location>
        <begin position="175"/>
        <end position="190"/>
    </location>
</feature>
<dbReference type="EC" id="2.7.7.52" evidence="5"/>
<evidence type="ECO:0000256" key="2">
    <source>
        <dbReference type="ARBA" id="ARBA00001946"/>
    </source>
</evidence>
<feature type="compositionally biased region" description="Polar residues" evidence="18">
    <location>
        <begin position="105"/>
        <end position="122"/>
    </location>
</feature>
<dbReference type="SUPFAM" id="SSF81631">
    <property type="entry name" value="PAP/OAS1 substrate-binding domain"/>
    <property type="match status" value="2"/>
</dbReference>
<evidence type="ECO:0000256" key="9">
    <source>
        <dbReference type="ARBA" id="ARBA00022695"/>
    </source>
</evidence>
<dbReference type="SUPFAM" id="SSF81301">
    <property type="entry name" value="Nucleotidyltransferase"/>
    <property type="match status" value="2"/>
</dbReference>